<feature type="non-terminal residue" evidence="1">
    <location>
        <position position="186"/>
    </location>
</feature>
<organism evidence="1">
    <name type="scientific">marine sediment metagenome</name>
    <dbReference type="NCBI Taxonomy" id="412755"/>
    <lineage>
        <taxon>unclassified sequences</taxon>
        <taxon>metagenomes</taxon>
        <taxon>ecological metagenomes</taxon>
    </lineage>
</organism>
<proteinExistence type="predicted"/>
<dbReference type="EMBL" id="BARS01038121">
    <property type="protein sequence ID" value="GAG18990.1"/>
    <property type="molecule type" value="Genomic_DNA"/>
</dbReference>
<evidence type="ECO:0000313" key="1">
    <source>
        <dbReference type="EMBL" id="GAG18990.1"/>
    </source>
</evidence>
<name>X0VL84_9ZZZZ</name>
<gene>
    <name evidence="1" type="ORF">S01H1_58362</name>
</gene>
<protein>
    <submittedName>
        <fullName evidence="1">Uncharacterized protein</fullName>
    </submittedName>
</protein>
<comment type="caution">
    <text evidence="1">The sequence shown here is derived from an EMBL/GenBank/DDBJ whole genome shotgun (WGS) entry which is preliminary data.</text>
</comment>
<dbReference type="AlphaFoldDB" id="X0VL84"/>
<accession>X0VL84</accession>
<sequence length="186" mass="19766">MNIDQFRQTYPQYDTVPDAELASRLHRKFYADKLDFTDFADKFGVTVAPVERGFLGKLAESYRRGKGGTLADVAVYEAANKGLADEETVLRKWKDSRAKDYHDPIDSNLLGDMIYGGSRLMGQWGQSLKRGGVGAMVLGGLGAGIGAGVGALIPTVGEEGLTTAVGAKVGLKAGMKLGLAEGSAMF</sequence>
<reference evidence="1" key="1">
    <citation type="journal article" date="2014" name="Front. Microbiol.">
        <title>High frequency of phylogenetically diverse reductive dehalogenase-homologous genes in deep subseafloor sedimentary metagenomes.</title>
        <authorList>
            <person name="Kawai M."/>
            <person name="Futagami T."/>
            <person name="Toyoda A."/>
            <person name="Takaki Y."/>
            <person name="Nishi S."/>
            <person name="Hori S."/>
            <person name="Arai W."/>
            <person name="Tsubouchi T."/>
            <person name="Morono Y."/>
            <person name="Uchiyama I."/>
            <person name="Ito T."/>
            <person name="Fujiyama A."/>
            <person name="Inagaki F."/>
            <person name="Takami H."/>
        </authorList>
    </citation>
    <scope>NUCLEOTIDE SEQUENCE</scope>
    <source>
        <strain evidence="1">Expedition CK06-06</strain>
    </source>
</reference>